<evidence type="ECO:0000313" key="2">
    <source>
        <dbReference type="Proteomes" id="UP000230903"/>
    </source>
</evidence>
<protein>
    <submittedName>
        <fullName evidence="1">Uncharacterized protein</fullName>
    </submittedName>
</protein>
<dbReference type="Proteomes" id="UP000230903">
    <property type="component" value="Unassembled WGS sequence"/>
</dbReference>
<proteinExistence type="predicted"/>
<dbReference type="AlphaFoldDB" id="A0A2H0UP47"/>
<evidence type="ECO:0000313" key="1">
    <source>
        <dbReference type="EMBL" id="PIR88192.1"/>
    </source>
</evidence>
<comment type="caution">
    <text evidence="1">The sequence shown here is derived from an EMBL/GenBank/DDBJ whole genome shotgun (WGS) entry which is preliminary data.</text>
</comment>
<reference evidence="2" key="1">
    <citation type="submission" date="2017-09" db="EMBL/GenBank/DDBJ databases">
        <title>Depth-based differentiation of microbial function through sediment-hosted aquifers and enrichment of novel symbionts in the deep terrestrial subsurface.</title>
        <authorList>
            <person name="Probst A.J."/>
            <person name="Ladd B."/>
            <person name="Jarett J.K."/>
            <person name="Geller-Mcgrath D.E."/>
            <person name="Sieber C.M.K."/>
            <person name="Emerson J.B."/>
            <person name="Anantharaman K."/>
            <person name="Thomas B.C."/>
            <person name="Malmstrom R."/>
            <person name="Stieglmeier M."/>
            <person name="Klingl A."/>
            <person name="Woyke T."/>
            <person name="Ryan C.M."/>
            <person name="Banfield J.F."/>
        </authorList>
    </citation>
    <scope>NUCLEOTIDE SEQUENCE [LARGE SCALE GENOMIC DNA]</scope>
</reference>
<sequence length="73" mass="8332">MGNSVIHFVRAQSEQRFKILPFEAAKSERGKLRPIPLGPAMRNLYLGKNRRINIDAWGKVYGIPFGECARGFR</sequence>
<name>A0A2H0UP47_9BACT</name>
<gene>
    <name evidence="1" type="ORF">COU10_00580</name>
</gene>
<organism evidence="1 2">
    <name type="scientific">Candidatus Harrisonbacteria bacterium CG10_big_fil_rev_8_21_14_0_10_45_28</name>
    <dbReference type="NCBI Taxonomy" id="1974586"/>
    <lineage>
        <taxon>Bacteria</taxon>
        <taxon>Candidatus Harrisoniibacteriota</taxon>
    </lineage>
</organism>
<dbReference type="EMBL" id="PFBC01000010">
    <property type="protein sequence ID" value="PIR88192.1"/>
    <property type="molecule type" value="Genomic_DNA"/>
</dbReference>
<accession>A0A2H0UP47</accession>